<comment type="subcellular location">
    <subcellularLocation>
        <location evidence="1 7">Cell membrane</location>
        <topology evidence="1 7">Multi-pass membrane protein</topology>
    </subcellularLocation>
</comment>
<evidence type="ECO:0000256" key="3">
    <source>
        <dbReference type="ARBA" id="ARBA00022475"/>
    </source>
</evidence>
<dbReference type="KEGG" id="gpi:GPICK_03470"/>
<feature type="transmembrane region" description="Helical" evidence="7">
    <location>
        <begin position="43"/>
        <end position="62"/>
    </location>
</feature>
<dbReference type="NCBIfam" id="TIGR00427">
    <property type="entry name" value="NAAT family transporter"/>
    <property type="match status" value="1"/>
</dbReference>
<dbReference type="InterPro" id="IPR002771">
    <property type="entry name" value="Multi_antbiot-R_MarC"/>
</dbReference>
<evidence type="ECO:0000256" key="7">
    <source>
        <dbReference type="RuleBase" id="RU362048"/>
    </source>
</evidence>
<dbReference type="Pfam" id="PF01914">
    <property type="entry name" value="MarC"/>
    <property type="match status" value="1"/>
</dbReference>
<dbReference type="PANTHER" id="PTHR33508:SF1">
    <property type="entry name" value="UPF0056 MEMBRANE PROTEIN YHCE"/>
    <property type="match status" value="1"/>
</dbReference>
<dbReference type="EMBL" id="CP009788">
    <property type="protein sequence ID" value="AJE02560.1"/>
    <property type="molecule type" value="Genomic_DNA"/>
</dbReference>
<dbReference type="STRING" id="345632.GPICK_03470"/>
<accession>A0A0B5BDE4</accession>
<dbReference type="AlphaFoldDB" id="A0A0B5BDE4"/>
<keyword evidence="5 7" id="KW-1133">Transmembrane helix</keyword>
<evidence type="ECO:0000256" key="4">
    <source>
        <dbReference type="ARBA" id="ARBA00022692"/>
    </source>
</evidence>
<evidence type="ECO:0000313" key="8">
    <source>
        <dbReference type="EMBL" id="AJE02560.1"/>
    </source>
</evidence>
<feature type="transmembrane region" description="Helical" evidence="7">
    <location>
        <begin position="135"/>
        <end position="157"/>
    </location>
</feature>
<keyword evidence="3" id="KW-1003">Cell membrane</keyword>
<dbReference type="GO" id="GO:0005886">
    <property type="term" value="C:plasma membrane"/>
    <property type="evidence" value="ECO:0007669"/>
    <property type="project" value="UniProtKB-SubCell"/>
</dbReference>
<evidence type="ECO:0000256" key="6">
    <source>
        <dbReference type="ARBA" id="ARBA00023136"/>
    </source>
</evidence>
<feature type="transmembrane region" description="Helical" evidence="7">
    <location>
        <begin position="109"/>
        <end position="129"/>
    </location>
</feature>
<evidence type="ECO:0000256" key="5">
    <source>
        <dbReference type="ARBA" id="ARBA00022989"/>
    </source>
</evidence>
<keyword evidence="4 7" id="KW-0812">Transmembrane</keyword>
<name>A0A0B5BDE4_9BACT</name>
<proteinExistence type="inferred from homology"/>
<dbReference type="Proteomes" id="UP000057609">
    <property type="component" value="Chromosome"/>
</dbReference>
<dbReference type="HOGENOM" id="CLU_079909_2_1_7"/>
<reference evidence="8 9" key="1">
    <citation type="journal article" date="2015" name="Genome Announc.">
        <title>Complete Genome of Geobacter pickeringii G13T, a Metal-Reducing Isolate from Sedimentary Kaolin Deposits.</title>
        <authorList>
            <person name="Badalamenti J.P."/>
            <person name="Bond D.R."/>
        </authorList>
    </citation>
    <scope>NUCLEOTIDE SEQUENCE [LARGE SCALE GENOMIC DNA]</scope>
    <source>
        <strain evidence="8 9">G13</strain>
    </source>
</reference>
<dbReference type="RefSeq" id="WP_039740544.1">
    <property type="nucleotide sequence ID" value="NZ_CP009788.1"/>
</dbReference>
<protein>
    <recommendedName>
        <fullName evidence="7">UPF0056 membrane protein</fullName>
    </recommendedName>
</protein>
<dbReference type="OrthoDB" id="21094at2"/>
<dbReference type="PANTHER" id="PTHR33508">
    <property type="entry name" value="UPF0056 MEMBRANE PROTEIN YHCE"/>
    <property type="match status" value="1"/>
</dbReference>
<feature type="transmembrane region" description="Helical" evidence="7">
    <location>
        <begin position="6"/>
        <end position="31"/>
    </location>
</feature>
<evidence type="ECO:0000256" key="2">
    <source>
        <dbReference type="ARBA" id="ARBA00009784"/>
    </source>
</evidence>
<keyword evidence="6 7" id="KW-0472">Membrane</keyword>
<evidence type="ECO:0000313" key="9">
    <source>
        <dbReference type="Proteomes" id="UP000057609"/>
    </source>
</evidence>
<keyword evidence="9" id="KW-1185">Reference proteome</keyword>
<sequence length="202" mass="21373">MNAYINFFVAIWLKFFFLLTPFFVMSVFLSMTQEIAPRERRRLALKVTVAVLAACFTLFFFGNHLFSLFGITIDSFRIGAGALLFLSAVQMVQGDAAVAPGERQGDISVVPLAIPVTVGPATTGALLVMGAELQGAWQTVVGCAALAAAVLCVGMLLASAASVEHVIGKRGITILSKLTGLMLAALAAQIIFTGIKSFLALK</sequence>
<comment type="similarity">
    <text evidence="2 7">Belongs to the UPF0056 (MarC) family.</text>
</comment>
<gene>
    <name evidence="8" type="ORF">GPICK_03470</name>
</gene>
<feature type="transmembrane region" description="Helical" evidence="7">
    <location>
        <begin position="178"/>
        <end position="199"/>
    </location>
</feature>
<evidence type="ECO:0000256" key="1">
    <source>
        <dbReference type="ARBA" id="ARBA00004651"/>
    </source>
</evidence>
<feature type="transmembrane region" description="Helical" evidence="7">
    <location>
        <begin position="68"/>
        <end position="89"/>
    </location>
</feature>
<organism evidence="8 9">
    <name type="scientific">Geobacter pickeringii</name>
    <dbReference type="NCBI Taxonomy" id="345632"/>
    <lineage>
        <taxon>Bacteria</taxon>
        <taxon>Pseudomonadati</taxon>
        <taxon>Thermodesulfobacteriota</taxon>
        <taxon>Desulfuromonadia</taxon>
        <taxon>Geobacterales</taxon>
        <taxon>Geobacteraceae</taxon>
        <taxon>Geobacter</taxon>
    </lineage>
</organism>